<dbReference type="Pfam" id="PF13855">
    <property type="entry name" value="LRR_8"/>
    <property type="match status" value="1"/>
</dbReference>
<name>A0A1D1XEN5_9ARAE</name>
<dbReference type="FunFam" id="3.80.10.10:FF:000024">
    <property type="entry name" value="Somatic embryogenesis receptor kinase 1"/>
    <property type="match status" value="1"/>
</dbReference>
<organism evidence="6">
    <name type="scientific">Anthurium amnicola</name>
    <dbReference type="NCBI Taxonomy" id="1678845"/>
    <lineage>
        <taxon>Eukaryota</taxon>
        <taxon>Viridiplantae</taxon>
        <taxon>Streptophyta</taxon>
        <taxon>Embryophyta</taxon>
        <taxon>Tracheophyta</taxon>
        <taxon>Spermatophyta</taxon>
        <taxon>Magnoliopsida</taxon>
        <taxon>Liliopsida</taxon>
        <taxon>Araceae</taxon>
        <taxon>Pothoideae</taxon>
        <taxon>Potheae</taxon>
        <taxon>Anthurium</taxon>
    </lineage>
</organism>
<dbReference type="InterPro" id="IPR001611">
    <property type="entry name" value="Leu-rich_rpt"/>
</dbReference>
<dbReference type="AlphaFoldDB" id="A0A1D1XEN5"/>
<keyword evidence="6" id="KW-0808">Transferase</keyword>
<evidence type="ECO:0000256" key="2">
    <source>
        <dbReference type="ARBA" id="ARBA00022729"/>
    </source>
</evidence>
<accession>A0A1D1XEN5</accession>
<dbReference type="Pfam" id="PF08263">
    <property type="entry name" value="LRRNT_2"/>
    <property type="match status" value="1"/>
</dbReference>
<dbReference type="Gene3D" id="3.80.10.10">
    <property type="entry name" value="Ribonuclease Inhibitor"/>
    <property type="match status" value="1"/>
</dbReference>
<keyword evidence="2 4" id="KW-0732">Signal</keyword>
<dbReference type="GO" id="GO:0016301">
    <property type="term" value="F:kinase activity"/>
    <property type="evidence" value="ECO:0007669"/>
    <property type="project" value="UniProtKB-KW"/>
</dbReference>
<dbReference type="InterPro" id="IPR032675">
    <property type="entry name" value="LRR_dom_sf"/>
</dbReference>
<dbReference type="SUPFAM" id="SSF52058">
    <property type="entry name" value="L domain-like"/>
    <property type="match status" value="1"/>
</dbReference>
<feature type="domain" description="Leucine-rich repeat-containing N-terminal plant-type" evidence="5">
    <location>
        <begin position="23"/>
        <end position="62"/>
    </location>
</feature>
<evidence type="ECO:0000313" key="6">
    <source>
        <dbReference type="EMBL" id="JAT40868.1"/>
    </source>
</evidence>
<dbReference type="PANTHER" id="PTHR47988">
    <property type="entry name" value="SOMATIC EMBRYOGENESIS RECEPTOR KINASE 1"/>
    <property type="match status" value="1"/>
</dbReference>
<reference evidence="6" key="1">
    <citation type="submission" date="2015-07" db="EMBL/GenBank/DDBJ databases">
        <title>Transcriptome Assembly of Anthurium amnicola.</title>
        <authorList>
            <person name="Suzuki J."/>
        </authorList>
    </citation>
    <scope>NUCLEOTIDE SEQUENCE</scope>
</reference>
<gene>
    <name evidence="6" type="primary">SERK1_8</name>
    <name evidence="6" type="ORF">g.43903</name>
</gene>
<keyword evidence="6" id="KW-0675">Receptor</keyword>
<feature type="chain" id="PRO_5008899436" evidence="4">
    <location>
        <begin position="21"/>
        <end position="201"/>
    </location>
</feature>
<evidence type="ECO:0000259" key="5">
    <source>
        <dbReference type="Pfam" id="PF08263"/>
    </source>
</evidence>
<sequence>MTSGTVGFLLLALLSAATLASCNLEGDALIAQRSAWSDPNNVLASWDPTLVNPCTWFHVTCNIDNSVIRVDLGNAGLSGTLVPQLGLLRNLQYLELYGNQISGGIPPELGNLRELVSLDLYENKLSGSIPVSLGNLKKLRFMRLQSNKLSGRLPIEVLDLVRLGNLSIMNISANYMEGPIRQSSRKGFAITMIVQDYTVHK</sequence>
<evidence type="ECO:0000256" key="3">
    <source>
        <dbReference type="ARBA" id="ARBA00022737"/>
    </source>
</evidence>
<evidence type="ECO:0000256" key="4">
    <source>
        <dbReference type="SAM" id="SignalP"/>
    </source>
</evidence>
<proteinExistence type="predicted"/>
<protein>
    <submittedName>
        <fullName evidence="6">Somatic embryogenesis receptor kinase 1</fullName>
    </submittedName>
</protein>
<dbReference type="EMBL" id="GDJX01027068">
    <property type="protein sequence ID" value="JAT40868.1"/>
    <property type="molecule type" value="Transcribed_RNA"/>
</dbReference>
<feature type="signal peptide" evidence="4">
    <location>
        <begin position="1"/>
        <end position="20"/>
    </location>
</feature>
<keyword evidence="1" id="KW-0433">Leucine-rich repeat</keyword>
<evidence type="ECO:0000256" key="1">
    <source>
        <dbReference type="ARBA" id="ARBA00022614"/>
    </source>
</evidence>
<dbReference type="InterPro" id="IPR013210">
    <property type="entry name" value="LRR_N_plant-typ"/>
</dbReference>
<keyword evidence="3" id="KW-0677">Repeat</keyword>
<keyword evidence="6" id="KW-0418">Kinase</keyword>